<accession>E4PL43</accession>
<dbReference type="Proteomes" id="UP000007077">
    <property type="component" value="Chromosome"/>
</dbReference>
<dbReference type="AlphaFoldDB" id="E4PL43"/>
<dbReference type="GO" id="GO:0003848">
    <property type="term" value="F:2-amino-4-hydroxy-6-hydroxymethyldihydropteridine diphosphokinase activity"/>
    <property type="evidence" value="ECO:0007669"/>
    <property type="project" value="UniProtKB-EC"/>
</dbReference>
<evidence type="ECO:0000256" key="5">
    <source>
        <dbReference type="ARBA" id="ARBA00022777"/>
    </source>
</evidence>
<dbReference type="Pfam" id="PF01288">
    <property type="entry name" value="HPPK"/>
    <property type="match status" value="1"/>
</dbReference>
<dbReference type="SUPFAM" id="SSF55083">
    <property type="entry name" value="6-hydroxymethyl-7,8-dihydropterin pyrophosphokinase, HPPK"/>
    <property type="match status" value="1"/>
</dbReference>
<gene>
    <name evidence="9" type="ordered locus">HP15_321</name>
</gene>
<protein>
    <recommendedName>
        <fullName evidence="2">2-amino-4-hydroxy-6-hydroxymethyldihydropteridine diphosphokinase</fullName>
        <ecNumber evidence="2">2.7.6.3</ecNumber>
    </recommendedName>
</protein>
<dbReference type="CDD" id="cd00483">
    <property type="entry name" value="HPPK"/>
    <property type="match status" value="1"/>
</dbReference>
<organism evidence="9 10">
    <name type="scientific">Marinobacter adhaerens (strain DSM 23420 / HP15)</name>
    <dbReference type="NCBI Taxonomy" id="225937"/>
    <lineage>
        <taxon>Bacteria</taxon>
        <taxon>Pseudomonadati</taxon>
        <taxon>Pseudomonadota</taxon>
        <taxon>Gammaproteobacteria</taxon>
        <taxon>Pseudomonadales</taxon>
        <taxon>Marinobacteraceae</taxon>
        <taxon>Marinobacter</taxon>
    </lineage>
</organism>
<comment type="pathway">
    <text evidence="1">Cofactor biosynthesis; tetrahydrofolate biosynthesis; 2-amino-4-hydroxy-6-hydroxymethyl-7,8-dihydropteridine diphosphate from 7,8-dihydroneopterin triphosphate: step 4/4.</text>
</comment>
<dbReference type="eggNOG" id="COG0801">
    <property type="taxonomic scope" value="Bacteria"/>
</dbReference>
<dbReference type="NCBIfam" id="TIGR01498">
    <property type="entry name" value="folK"/>
    <property type="match status" value="1"/>
</dbReference>
<keyword evidence="6" id="KW-0067">ATP-binding</keyword>
<dbReference type="UniPathway" id="UPA00077">
    <property type="reaction ID" value="UER00155"/>
</dbReference>
<dbReference type="KEGG" id="mad:HP15_321"/>
<dbReference type="STRING" id="225937.HP15_321"/>
<dbReference type="GO" id="GO:0005524">
    <property type="term" value="F:ATP binding"/>
    <property type="evidence" value="ECO:0007669"/>
    <property type="project" value="UniProtKB-KW"/>
</dbReference>
<dbReference type="PATRIC" id="fig|225937.3.peg.316"/>
<reference evidence="10" key="2">
    <citation type="submission" date="2010-02" db="EMBL/GenBank/DDBJ databases">
        <title>Complete genome sequence of Marinobacter adhaerens type strain (HP15).</title>
        <authorList>
            <person name="Gaerdes A.A.M."/>
            <person name="Kaeppel E."/>
            <person name="Shezad A."/>
            <person name="Seebah S."/>
            <person name="Teeling H."/>
            <person name="Yarza P."/>
            <person name="Gloeckner F.O."/>
            <person name="Ullrich M.S."/>
        </authorList>
    </citation>
    <scope>NUCLEOTIDE SEQUENCE [LARGE SCALE GENOMIC DNA]</scope>
    <source>
        <strain evidence="10">DSM 23420 / HP15</strain>
    </source>
</reference>
<keyword evidence="7" id="KW-0289">Folate biosynthesis</keyword>
<evidence type="ECO:0000256" key="3">
    <source>
        <dbReference type="ARBA" id="ARBA00022679"/>
    </source>
</evidence>
<evidence type="ECO:0000256" key="4">
    <source>
        <dbReference type="ARBA" id="ARBA00022741"/>
    </source>
</evidence>
<evidence type="ECO:0000256" key="7">
    <source>
        <dbReference type="ARBA" id="ARBA00022909"/>
    </source>
</evidence>
<evidence type="ECO:0000259" key="8">
    <source>
        <dbReference type="Pfam" id="PF01288"/>
    </source>
</evidence>
<dbReference type="GO" id="GO:0046654">
    <property type="term" value="P:tetrahydrofolate biosynthetic process"/>
    <property type="evidence" value="ECO:0007669"/>
    <property type="project" value="UniProtKB-UniPathway"/>
</dbReference>
<evidence type="ECO:0000256" key="1">
    <source>
        <dbReference type="ARBA" id="ARBA00005051"/>
    </source>
</evidence>
<dbReference type="HOGENOM" id="CLU_097916_2_2_6"/>
<keyword evidence="5 9" id="KW-0418">Kinase</keyword>
<dbReference type="EC" id="2.7.6.3" evidence="2"/>
<evidence type="ECO:0000256" key="2">
    <source>
        <dbReference type="ARBA" id="ARBA00013253"/>
    </source>
</evidence>
<dbReference type="GO" id="GO:0016301">
    <property type="term" value="F:kinase activity"/>
    <property type="evidence" value="ECO:0007669"/>
    <property type="project" value="UniProtKB-KW"/>
</dbReference>
<evidence type="ECO:0000313" key="9">
    <source>
        <dbReference type="EMBL" id="ADP96085.1"/>
    </source>
</evidence>
<evidence type="ECO:0000313" key="10">
    <source>
        <dbReference type="Proteomes" id="UP000007077"/>
    </source>
</evidence>
<dbReference type="Gene3D" id="3.30.70.560">
    <property type="entry name" value="7,8-Dihydro-6-hydroxymethylpterin-pyrophosphokinase HPPK"/>
    <property type="match status" value="1"/>
</dbReference>
<dbReference type="EMBL" id="CP001978">
    <property type="protein sequence ID" value="ADP96085.1"/>
    <property type="molecule type" value="Genomic_DNA"/>
</dbReference>
<evidence type="ECO:0000256" key="6">
    <source>
        <dbReference type="ARBA" id="ARBA00022840"/>
    </source>
</evidence>
<dbReference type="PANTHER" id="PTHR43071">
    <property type="entry name" value="2-AMINO-4-HYDROXY-6-HYDROXYMETHYLDIHYDROPTERIDINE PYROPHOSPHOKINASE"/>
    <property type="match status" value="1"/>
</dbReference>
<keyword evidence="3" id="KW-0808">Transferase</keyword>
<dbReference type="GO" id="GO:0046656">
    <property type="term" value="P:folic acid biosynthetic process"/>
    <property type="evidence" value="ECO:0007669"/>
    <property type="project" value="UniProtKB-KW"/>
</dbReference>
<name>E4PL43_MARAH</name>
<reference evidence="9 10" key="1">
    <citation type="journal article" date="2010" name="Stand. Genomic Sci.">
        <title>Complete genome sequence of Marinobacter adhaerens type strain (HP15), a diatom-interacting marine microorganism.</title>
        <authorList>
            <person name="Gardes A."/>
            <person name="Kaeppel E."/>
            <person name="Shehzad A."/>
            <person name="Seebah S."/>
            <person name="Teeling H."/>
            <person name="Yarza P."/>
            <person name="Glockner F.O."/>
            <person name="Grossart H.P."/>
            <person name="Ullrich M.S."/>
        </authorList>
    </citation>
    <scope>NUCLEOTIDE SEQUENCE [LARGE SCALE GENOMIC DNA]</scope>
    <source>
        <strain evidence="10">DSM 23420 / HP15</strain>
    </source>
</reference>
<proteinExistence type="predicted"/>
<sequence length="175" mass="19272">MMAAAVRVYISIGSNVDRERYVRAALDALSAWFGELIISPVYDSEAVGFDGSPFLNLVVGVDTSLSVAELSKRFKQLEADNGRRRDVPKFSARTLDLDILTYGSAVGRIDGVELPRGEILKNAFVLRPLADIAPEAEHPVCGKTYGQLWREYDTGQKLWPVGFSWQGRQISHAAG</sequence>
<keyword evidence="4" id="KW-0547">Nucleotide-binding</keyword>
<dbReference type="InterPro" id="IPR035907">
    <property type="entry name" value="Hppk_sf"/>
</dbReference>
<feature type="domain" description="7,8-dihydro-6-hydroxymethylpterin-pyrophosphokinase" evidence="8">
    <location>
        <begin position="9"/>
        <end position="134"/>
    </location>
</feature>
<dbReference type="InterPro" id="IPR000550">
    <property type="entry name" value="Hppk"/>
</dbReference>
<dbReference type="PANTHER" id="PTHR43071:SF2">
    <property type="entry name" value="2-AMINO-4-HYDROXY-6-HYDROXYMETHYLDIHYDROPTERIDINE PYROPHOSPHOKINASE"/>
    <property type="match status" value="1"/>
</dbReference>